<comment type="caution">
    <text evidence="2">The sequence shown here is derived from an EMBL/GenBank/DDBJ whole genome shotgun (WGS) entry which is preliminary data.</text>
</comment>
<dbReference type="InterPro" id="IPR009081">
    <property type="entry name" value="PP-bd_ACP"/>
</dbReference>
<protein>
    <submittedName>
        <fullName evidence="2">Phosphopantetheine-binding protein</fullName>
    </submittedName>
</protein>
<sequence>MAMTQERLSLERMRADIARMVHEQPEDIALDDNLMDLGLDSMRVLNLLLAWNETGIGLDFSEIAEHTTLGGWWDVVQRRLAQMRD</sequence>
<dbReference type="EMBL" id="RDQL01000009">
    <property type="protein sequence ID" value="RMW99076.1"/>
    <property type="molecule type" value="Genomic_DNA"/>
</dbReference>
<organism evidence="2 3">
    <name type="scientific">Allofranklinella schreckenbergeri</name>
    <dbReference type="NCBI Taxonomy" id="1076744"/>
    <lineage>
        <taxon>Bacteria</taxon>
        <taxon>Pseudomonadati</taxon>
        <taxon>Pseudomonadota</taxon>
        <taxon>Betaproteobacteria</taxon>
        <taxon>Burkholderiales</taxon>
        <taxon>Comamonadaceae</taxon>
        <taxon>Allofranklinella</taxon>
    </lineage>
</organism>
<dbReference type="PROSITE" id="PS50075">
    <property type="entry name" value="CARRIER"/>
    <property type="match status" value="1"/>
</dbReference>
<dbReference type="Pfam" id="PF00550">
    <property type="entry name" value="PP-binding"/>
    <property type="match status" value="1"/>
</dbReference>
<evidence type="ECO:0000313" key="3">
    <source>
        <dbReference type="Proteomes" id="UP000267035"/>
    </source>
</evidence>
<name>A0A3M6Q7W7_9BURK</name>
<feature type="domain" description="Carrier" evidence="1">
    <location>
        <begin position="4"/>
        <end position="80"/>
    </location>
</feature>
<dbReference type="SUPFAM" id="SSF47336">
    <property type="entry name" value="ACP-like"/>
    <property type="match status" value="1"/>
</dbReference>
<keyword evidence="3" id="KW-1185">Reference proteome</keyword>
<reference evidence="2 3" key="1">
    <citation type="submission" date="2018-10" db="EMBL/GenBank/DDBJ databases">
        <title>Comamonadaceae CDC group NO-1 genome sequencing and assembly.</title>
        <authorList>
            <person name="Bernier A.-M."/>
            <person name="Bernard K."/>
        </authorList>
    </citation>
    <scope>NUCLEOTIDE SEQUENCE [LARGE SCALE GENOMIC DNA]</scope>
    <source>
        <strain evidence="2 3">NML161473</strain>
    </source>
</reference>
<gene>
    <name evidence="2" type="ORF">EBQ25_07735</name>
</gene>
<dbReference type="InterPro" id="IPR036736">
    <property type="entry name" value="ACP-like_sf"/>
</dbReference>
<proteinExistence type="predicted"/>
<evidence type="ECO:0000259" key="1">
    <source>
        <dbReference type="PROSITE" id="PS50075"/>
    </source>
</evidence>
<dbReference type="AlphaFoldDB" id="A0A3M6Q7W7"/>
<dbReference type="Proteomes" id="UP000267035">
    <property type="component" value="Unassembled WGS sequence"/>
</dbReference>
<accession>A0A3M6Q7W7</accession>
<dbReference type="Gene3D" id="1.10.1200.10">
    <property type="entry name" value="ACP-like"/>
    <property type="match status" value="1"/>
</dbReference>
<evidence type="ECO:0000313" key="2">
    <source>
        <dbReference type="EMBL" id="RMW99076.1"/>
    </source>
</evidence>